<keyword evidence="6" id="KW-0378">Hydrolase</keyword>
<dbReference type="GO" id="GO:0008441">
    <property type="term" value="F:3'(2'),5'-bisphosphate nucleotidase activity"/>
    <property type="evidence" value="ECO:0007669"/>
    <property type="project" value="UniProtKB-EC"/>
</dbReference>
<name>A0A646QJE7_9MYRI</name>
<dbReference type="InterPro" id="IPR020550">
    <property type="entry name" value="Inositol_monophosphatase_CS"/>
</dbReference>
<dbReference type="PRINTS" id="PR00377">
    <property type="entry name" value="IMPHPHTASES"/>
</dbReference>
<comment type="catalytic activity">
    <reaction evidence="14">
        <text>3'-phosphoadenylyl sulfate + H2O = adenosine 5'-phosphosulfate + phosphate</text>
        <dbReference type="Rhea" id="RHEA:77639"/>
        <dbReference type="ChEBI" id="CHEBI:15377"/>
        <dbReference type="ChEBI" id="CHEBI:43474"/>
        <dbReference type="ChEBI" id="CHEBI:58243"/>
        <dbReference type="ChEBI" id="CHEBI:58339"/>
        <dbReference type="EC" id="3.1.3.7"/>
    </reaction>
    <physiologicalReaction direction="left-to-right" evidence="14">
        <dbReference type="Rhea" id="RHEA:77640"/>
    </physiologicalReaction>
</comment>
<evidence type="ECO:0000256" key="18">
    <source>
        <dbReference type="PIRSR" id="PIRSR600760-2"/>
    </source>
</evidence>
<dbReference type="EC" id="3.1.3.57" evidence="15"/>
<dbReference type="InterPro" id="IPR050725">
    <property type="entry name" value="CysQ/Inositol_MonoPase"/>
</dbReference>
<organism evidence="19">
    <name type="scientific">Hemiscolopendra marginata</name>
    <dbReference type="NCBI Taxonomy" id="943146"/>
    <lineage>
        <taxon>Eukaryota</taxon>
        <taxon>Metazoa</taxon>
        <taxon>Ecdysozoa</taxon>
        <taxon>Arthropoda</taxon>
        <taxon>Myriapoda</taxon>
        <taxon>Chilopoda</taxon>
        <taxon>Pleurostigmophora</taxon>
        <taxon>Scolopendromorpha</taxon>
        <taxon>Scolopendridae</taxon>
        <taxon>Hemiscolopendra</taxon>
    </lineage>
</organism>
<feature type="binding site" evidence="18">
    <location>
        <position position="250"/>
    </location>
    <ligand>
        <name>Mg(2+)</name>
        <dbReference type="ChEBI" id="CHEBI:18420"/>
        <label>1</label>
        <note>catalytic</note>
    </ligand>
</feature>
<keyword evidence="5 18" id="KW-0479">Metal-binding</keyword>
<evidence type="ECO:0000256" key="3">
    <source>
        <dbReference type="ARBA" id="ARBA00012633"/>
    </source>
</evidence>
<evidence type="ECO:0000256" key="1">
    <source>
        <dbReference type="ARBA" id="ARBA00001946"/>
    </source>
</evidence>
<dbReference type="PROSITE" id="PS00630">
    <property type="entry name" value="IMP_2"/>
    <property type="match status" value="1"/>
</dbReference>
<dbReference type="AlphaFoldDB" id="A0A646QJE7"/>
<reference evidence="19" key="1">
    <citation type="submission" date="2018-11" db="EMBL/GenBank/DDBJ databases">
        <title>Venom-gland transcriptomics and venom proteomics of the Florida green centipede (Hemiscolopendra marginata) reveal sex-based variation in a centipede venom.</title>
        <authorList>
            <person name="Nystrom G.S."/>
            <person name="Ward M.J."/>
            <person name="Ellsworth S.A."/>
            <person name="Rokyta D.R."/>
        </authorList>
    </citation>
    <scope>NUCLEOTIDE SEQUENCE</scope>
    <source>
        <tissue evidence="19">Venom gland</tissue>
    </source>
</reference>
<keyword evidence="7 18" id="KW-0460">Magnesium</keyword>
<feature type="binding site" evidence="18">
    <location>
        <position position="123"/>
    </location>
    <ligand>
        <name>Mg(2+)</name>
        <dbReference type="ChEBI" id="CHEBI:18420"/>
        <label>1</label>
        <note>catalytic</note>
    </ligand>
</feature>
<dbReference type="PROSITE" id="PS00629">
    <property type="entry name" value="IMP_1"/>
    <property type="match status" value="1"/>
</dbReference>
<keyword evidence="4" id="KW-0452">Lithium</keyword>
<dbReference type="Gene3D" id="3.40.190.80">
    <property type="match status" value="1"/>
</dbReference>
<dbReference type="FunFam" id="3.30.540.10:FF:000023">
    <property type="entry name" value="Protein CBR-TAG-231"/>
    <property type="match status" value="1"/>
</dbReference>
<dbReference type="PANTHER" id="PTHR43028">
    <property type="entry name" value="3'(2'),5'-BISPHOSPHATE NUCLEOTIDASE 1"/>
    <property type="match status" value="1"/>
</dbReference>
<dbReference type="SUPFAM" id="SSF56655">
    <property type="entry name" value="Carbohydrate phosphatase"/>
    <property type="match status" value="1"/>
</dbReference>
<evidence type="ECO:0000256" key="8">
    <source>
        <dbReference type="ARBA" id="ARBA00040342"/>
    </source>
</evidence>
<comment type="catalytic activity">
    <reaction evidence="13">
        <text>adenosine 3',5'-bisphosphate + H2O = AMP + phosphate</text>
        <dbReference type="Rhea" id="RHEA:10040"/>
        <dbReference type="ChEBI" id="CHEBI:15377"/>
        <dbReference type="ChEBI" id="CHEBI:43474"/>
        <dbReference type="ChEBI" id="CHEBI:58343"/>
        <dbReference type="ChEBI" id="CHEBI:456215"/>
        <dbReference type="EC" id="3.1.3.7"/>
    </reaction>
    <physiologicalReaction direction="left-to-right" evidence="13">
        <dbReference type="Rhea" id="RHEA:10041"/>
    </physiologicalReaction>
</comment>
<dbReference type="Pfam" id="PF00459">
    <property type="entry name" value="Inositol_P"/>
    <property type="match status" value="1"/>
</dbReference>
<proteinExistence type="inferred from homology"/>
<dbReference type="EMBL" id="GHBY01000673">
    <property type="protein sequence ID" value="MUP40850.1"/>
    <property type="molecule type" value="Transcribed_RNA"/>
</dbReference>
<evidence type="ECO:0000256" key="4">
    <source>
        <dbReference type="ARBA" id="ARBA00022671"/>
    </source>
</evidence>
<feature type="binding site" evidence="18">
    <location>
        <position position="75"/>
    </location>
    <ligand>
        <name>Mg(2+)</name>
        <dbReference type="ChEBI" id="CHEBI:18420"/>
        <label>1</label>
        <note>catalytic</note>
    </ligand>
</feature>
<evidence type="ECO:0000256" key="14">
    <source>
        <dbReference type="ARBA" id="ARBA00044484"/>
    </source>
</evidence>
<dbReference type="InterPro" id="IPR020583">
    <property type="entry name" value="Inositol_monoP_metal-BS"/>
</dbReference>
<comment type="catalytic activity">
    <reaction evidence="12">
        <text>1D-myo-inositol 1,4-bisphosphate + H2O = 1D-myo-inositol 4-phosphate + phosphate</text>
        <dbReference type="Rhea" id="RHEA:15553"/>
        <dbReference type="ChEBI" id="CHEBI:15377"/>
        <dbReference type="ChEBI" id="CHEBI:43474"/>
        <dbReference type="ChEBI" id="CHEBI:58282"/>
        <dbReference type="ChEBI" id="CHEBI:58469"/>
        <dbReference type="EC" id="3.1.3.57"/>
    </reaction>
    <physiologicalReaction direction="left-to-right" evidence="12">
        <dbReference type="Rhea" id="RHEA:15554"/>
    </physiologicalReaction>
</comment>
<evidence type="ECO:0000256" key="6">
    <source>
        <dbReference type="ARBA" id="ARBA00022801"/>
    </source>
</evidence>
<dbReference type="GO" id="GO:0004441">
    <property type="term" value="F:inositol-1,4-bisphosphate 1-phosphatase activity"/>
    <property type="evidence" value="ECO:0007669"/>
    <property type="project" value="UniProtKB-EC"/>
</dbReference>
<evidence type="ECO:0000256" key="17">
    <source>
        <dbReference type="ARBA" id="ARBA00044554"/>
    </source>
</evidence>
<evidence type="ECO:0000256" key="5">
    <source>
        <dbReference type="ARBA" id="ARBA00022723"/>
    </source>
</evidence>
<comment type="cofactor">
    <cofactor evidence="1 18">
        <name>Mg(2+)</name>
        <dbReference type="ChEBI" id="CHEBI:18420"/>
    </cofactor>
</comment>
<evidence type="ECO:0000256" key="12">
    <source>
        <dbReference type="ARBA" id="ARBA00044478"/>
    </source>
</evidence>
<accession>A0A646QJE7</accession>
<evidence type="ECO:0000256" key="9">
    <source>
        <dbReference type="ARBA" id="ARBA00041815"/>
    </source>
</evidence>
<dbReference type="GO" id="GO:0046854">
    <property type="term" value="P:phosphatidylinositol phosphate biosynthetic process"/>
    <property type="evidence" value="ECO:0007669"/>
    <property type="project" value="InterPro"/>
</dbReference>
<feature type="binding site" evidence="18">
    <location>
        <position position="120"/>
    </location>
    <ligand>
        <name>Mg(2+)</name>
        <dbReference type="ChEBI" id="CHEBI:18420"/>
        <label>1</label>
        <note>catalytic</note>
    </ligand>
</feature>
<dbReference type="GO" id="GO:0046872">
    <property type="term" value="F:metal ion binding"/>
    <property type="evidence" value="ECO:0007669"/>
    <property type="project" value="UniProtKB-KW"/>
</dbReference>
<evidence type="ECO:0000256" key="7">
    <source>
        <dbReference type="ARBA" id="ARBA00022842"/>
    </source>
</evidence>
<dbReference type="FunFam" id="3.40.190.80:FF:000006">
    <property type="entry name" value="Bisphosphate nucleotidase 1"/>
    <property type="match status" value="1"/>
</dbReference>
<dbReference type="PANTHER" id="PTHR43028:SF5">
    <property type="entry name" value="3'(2'),5'-BISPHOSPHATE NUCLEOTIDASE 1"/>
    <property type="match status" value="1"/>
</dbReference>
<evidence type="ECO:0000256" key="10">
    <source>
        <dbReference type="ARBA" id="ARBA00044465"/>
    </source>
</evidence>
<sequence length="313" mass="34292">MATAATAPLILRVLSSSVKVINRAGKIIRDVMNKGNLGIVEKGINDLQTEADRSAQRCIVSSLTRQFPKIEIIGEETLDPQEKDVEDDFIVSDYDSEVLKSKCPDELKSIVDEDVVIWVDPVDGTSEYTQGLLDHVTVLIGISVHGKAVGGVIHQPFFNYKANDPTQLGRTIWGLVGLGAFGFTHHLPPTNKRIITTTRSHSTPEVQAALDAMEADEILRVGGAGHKVLLLLEGKAHAYVFASPGCKKWDTCAPEAVLKCVGGWLTDVHGNELEYHKNVKHRNSGGVLAVYDKEVHSWYCTRIPDAVRNLLKP</sequence>
<dbReference type="CDD" id="cd01640">
    <property type="entry name" value="IPPase"/>
    <property type="match status" value="1"/>
</dbReference>
<dbReference type="EC" id="3.1.3.7" evidence="3"/>
<dbReference type="InterPro" id="IPR000760">
    <property type="entry name" value="Inositol_monophosphatase-like"/>
</dbReference>
<evidence type="ECO:0000256" key="2">
    <source>
        <dbReference type="ARBA" id="ARBA00009759"/>
    </source>
</evidence>
<protein>
    <recommendedName>
        <fullName evidence="8">3'(2'),5'-bisphosphate nucleotidase 1</fullName>
        <ecNumber evidence="15">3.1.3.57</ecNumber>
        <ecNumber evidence="3">3.1.3.7</ecNumber>
    </recommendedName>
    <alternativeName>
        <fullName evidence="16">3'-phosphoadenosine 5'-phosphate phosphatase</fullName>
    </alternativeName>
    <alternativeName>
        <fullName evidence="9">Bisphosphate 3'-nucleotidase 1</fullName>
    </alternativeName>
    <alternativeName>
        <fullName evidence="17">Inositol-polyphosphate 1-phosphatase</fullName>
    </alternativeName>
</protein>
<comment type="catalytic activity">
    <reaction evidence="11">
        <text>adenosine 2',5'-bisphosphate + H2O = AMP + phosphate</text>
        <dbReference type="Rhea" id="RHEA:77643"/>
        <dbReference type="ChEBI" id="CHEBI:15377"/>
        <dbReference type="ChEBI" id="CHEBI:43474"/>
        <dbReference type="ChEBI" id="CHEBI:194156"/>
        <dbReference type="ChEBI" id="CHEBI:456215"/>
        <dbReference type="EC" id="3.1.3.7"/>
    </reaction>
    <physiologicalReaction direction="left-to-right" evidence="11">
        <dbReference type="Rhea" id="RHEA:77644"/>
    </physiologicalReaction>
</comment>
<evidence type="ECO:0000256" key="15">
    <source>
        <dbReference type="ARBA" id="ARBA00044519"/>
    </source>
</evidence>
<evidence type="ECO:0000256" key="11">
    <source>
        <dbReference type="ARBA" id="ARBA00044466"/>
    </source>
</evidence>
<evidence type="ECO:0000256" key="13">
    <source>
        <dbReference type="ARBA" id="ARBA00044479"/>
    </source>
</evidence>
<dbReference type="Gene3D" id="3.30.540.10">
    <property type="entry name" value="Fructose-1,6-Bisphosphatase, subunit A, domain 1"/>
    <property type="match status" value="1"/>
</dbReference>
<evidence type="ECO:0000256" key="16">
    <source>
        <dbReference type="ARBA" id="ARBA00044544"/>
    </source>
</evidence>
<evidence type="ECO:0000313" key="19">
    <source>
        <dbReference type="EMBL" id="MUP40850.1"/>
    </source>
</evidence>
<comment type="similarity">
    <text evidence="2">Belongs to the inositol monophosphatase superfamily.</text>
</comment>
<comment type="catalytic activity">
    <reaction evidence="10">
        <text>1D-myo-inositol 1,3,4-trisphosphate + H2O = 1D-myo-inositol 3,4-bisphosphate + phosphate</text>
        <dbReference type="Rhea" id="RHEA:70319"/>
        <dbReference type="ChEBI" id="CHEBI:15377"/>
        <dbReference type="ChEBI" id="CHEBI:43474"/>
        <dbReference type="ChEBI" id="CHEBI:58414"/>
        <dbReference type="ChEBI" id="CHEBI:83241"/>
    </reaction>
    <physiologicalReaction direction="left-to-right" evidence="10">
        <dbReference type="Rhea" id="RHEA:70320"/>
    </physiologicalReaction>
</comment>